<accession>A0ABR3V593</accession>
<dbReference type="EMBL" id="JAZGSY010000394">
    <property type="protein sequence ID" value="KAL1836581.1"/>
    <property type="molecule type" value="Genomic_DNA"/>
</dbReference>
<feature type="chain" id="PRO_5045988346" evidence="1">
    <location>
        <begin position="18"/>
        <end position="187"/>
    </location>
</feature>
<sequence length="187" mass="20190">MRFSIFVTLAALGVSTACNFISGGNSLAKTIMCFSLKALAVNKTAEALGKDGYGPWEEIITGLNDISSAIETAVNATLTAPLSTKYTGTDALNVAAAYFYWGSVVIELMKRLTDKAGDVDNCEDIKRHMAWALSDLGLVEEMLSFGLHDMVDEEEANATIRRTHNEIQRIEDAAVLMDRGGVTGMTE</sequence>
<proteinExistence type="predicted"/>
<keyword evidence="3" id="KW-1185">Reference proteome</keyword>
<dbReference type="PROSITE" id="PS51257">
    <property type="entry name" value="PROKAR_LIPOPROTEIN"/>
    <property type="match status" value="1"/>
</dbReference>
<feature type="signal peptide" evidence="1">
    <location>
        <begin position="1"/>
        <end position="17"/>
    </location>
</feature>
<gene>
    <name evidence="2" type="ORF">VTJ49DRAFT_4906</name>
</gene>
<protein>
    <submittedName>
        <fullName evidence="2">Uncharacterized protein</fullName>
    </submittedName>
</protein>
<keyword evidence="1" id="KW-0732">Signal</keyword>
<comment type="caution">
    <text evidence="2">The sequence shown here is derived from an EMBL/GenBank/DDBJ whole genome shotgun (WGS) entry which is preliminary data.</text>
</comment>
<dbReference type="Proteomes" id="UP001583172">
    <property type="component" value="Unassembled WGS sequence"/>
</dbReference>
<name>A0ABR3V593_HUMIN</name>
<organism evidence="2 3">
    <name type="scientific">Humicola insolens</name>
    <name type="common">Soft-rot fungus</name>
    <dbReference type="NCBI Taxonomy" id="85995"/>
    <lineage>
        <taxon>Eukaryota</taxon>
        <taxon>Fungi</taxon>
        <taxon>Dikarya</taxon>
        <taxon>Ascomycota</taxon>
        <taxon>Pezizomycotina</taxon>
        <taxon>Sordariomycetes</taxon>
        <taxon>Sordariomycetidae</taxon>
        <taxon>Sordariales</taxon>
        <taxon>Chaetomiaceae</taxon>
        <taxon>Mycothermus</taxon>
    </lineage>
</organism>
<reference evidence="2 3" key="1">
    <citation type="journal article" date="2024" name="Commun. Biol.">
        <title>Comparative genomic analysis of thermophilic fungi reveals convergent evolutionary adaptations and gene losses.</title>
        <authorList>
            <person name="Steindorff A.S."/>
            <person name="Aguilar-Pontes M.V."/>
            <person name="Robinson A.J."/>
            <person name="Andreopoulos B."/>
            <person name="LaButti K."/>
            <person name="Kuo A."/>
            <person name="Mondo S."/>
            <person name="Riley R."/>
            <person name="Otillar R."/>
            <person name="Haridas S."/>
            <person name="Lipzen A."/>
            <person name="Grimwood J."/>
            <person name="Schmutz J."/>
            <person name="Clum A."/>
            <person name="Reid I.D."/>
            <person name="Moisan M.C."/>
            <person name="Butler G."/>
            <person name="Nguyen T.T.M."/>
            <person name="Dewar K."/>
            <person name="Conant G."/>
            <person name="Drula E."/>
            <person name="Henrissat B."/>
            <person name="Hansel C."/>
            <person name="Singer S."/>
            <person name="Hutchinson M.I."/>
            <person name="de Vries R.P."/>
            <person name="Natvig D.O."/>
            <person name="Powell A.J."/>
            <person name="Tsang A."/>
            <person name="Grigoriev I.V."/>
        </authorList>
    </citation>
    <scope>NUCLEOTIDE SEQUENCE [LARGE SCALE GENOMIC DNA]</scope>
    <source>
        <strain evidence="2 3">CBS 620.91</strain>
    </source>
</reference>
<evidence type="ECO:0000256" key="1">
    <source>
        <dbReference type="SAM" id="SignalP"/>
    </source>
</evidence>
<evidence type="ECO:0000313" key="3">
    <source>
        <dbReference type="Proteomes" id="UP001583172"/>
    </source>
</evidence>
<evidence type="ECO:0000313" key="2">
    <source>
        <dbReference type="EMBL" id="KAL1836581.1"/>
    </source>
</evidence>